<dbReference type="Pfam" id="PF00890">
    <property type="entry name" value="FAD_binding_2"/>
    <property type="match status" value="1"/>
</dbReference>
<dbReference type="InterPro" id="IPR036188">
    <property type="entry name" value="FAD/NAD-bd_sf"/>
</dbReference>
<proteinExistence type="predicted"/>
<evidence type="ECO:0000313" key="5">
    <source>
        <dbReference type="Proteomes" id="UP000657006"/>
    </source>
</evidence>
<dbReference type="Proteomes" id="UP000657006">
    <property type="component" value="Unassembled WGS sequence"/>
</dbReference>
<dbReference type="Gene3D" id="3.50.50.60">
    <property type="entry name" value="FAD/NAD(P)-binding domain"/>
    <property type="match status" value="2"/>
</dbReference>
<name>A0A926DTT3_9FIRM</name>
<reference evidence="4" key="1">
    <citation type="submission" date="2020-08" db="EMBL/GenBank/DDBJ databases">
        <title>Genome public.</title>
        <authorList>
            <person name="Liu C."/>
            <person name="Sun Q."/>
        </authorList>
    </citation>
    <scope>NUCLEOTIDE SEQUENCE</scope>
    <source>
        <strain evidence="4">NSJ-32</strain>
    </source>
</reference>
<dbReference type="GO" id="GO:0005886">
    <property type="term" value="C:plasma membrane"/>
    <property type="evidence" value="ECO:0007669"/>
    <property type="project" value="TreeGrafter"/>
</dbReference>
<comment type="caution">
    <text evidence="4">The sequence shown here is derived from an EMBL/GenBank/DDBJ whole genome shotgun (WGS) entry which is preliminary data.</text>
</comment>
<keyword evidence="5" id="KW-1185">Reference proteome</keyword>
<dbReference type="Gene3D" id="3.90.700.10">
    <property type="entry name" value="Succinate dehydrogenase/fumarate reductase flavoprotein, catalytic domain"/>
    <property type="match status" value="1"/>
</dbReference>
<gene>
    <name evidence="4" type="ORF">H8730_06380</name>
</gene>
<dbReference type="EMBL" id="JACRSQ010000007">
    <property type="protein sequence ID" value="MBC8543165.1"/>
    <property type="molecule type" value="Genomic_DNA"/>
</dbReference>
<dbReference type="PANTHER" id="PTHR11632">
    <property type="entry name" value="SUCCINATE DEHYDROGENASE 2 FLAVOPROTEIN SUBUNIT"/>
    <property type="match status" value="1"/>
</dbReference>
<sequence length="668" mass="74155">MTSDTIILHGIPTKVYSVNTVIVGTGAAGYNAAKQLWDMGQKDIAILTEKADAGTSRNVSADKQAYYKISICGWEMDSPGKMAKNLSAGGSMDGDVALVEAAMSGQAFYNLTESGVPFPRNQYGEYIGYRSDYDSAKRGTSAGPVTSRLITERLEEEVWKRKIPILDGHQVIQLLTDSDGKAVIGLLALNLNQVREYHQRFVLFSCTNIVYATGGPGGLYRSAAYPASQLSSLGIALEAGALGAGLTEFQYGICAADFPHMITGAYHQAIPRYISTNEDGYEEREFLSDYLEDPRLLVNTIFAKGTQWPFDAKKTRKGGTSILDLLLYHEIVVKGRRVFLDYTRNPSGAGVHLDFSLLDKEAYLFLQRSDALLELPYQRLSKLNQPVMELLLDQEINLRQDPMEITLAVAHHNGGLAVNTWWESNLRHLFPIGEVAGTHGIYVPVGASLNAGQVGGYRAAAYITANYTAPPMRADLFVQQVSGAVSGRIQMAETFVEKLQKRRWTHEKGNIRSRVQAIGERMDFAGGLLRRQDRIQQALQEARDELRNVTDTLIPMSMREMGLCYKVYDLLICQIAVLSAMEDYLEQGGKSRGACLVYDAQGGLASDKLPDRFRFGLSDATLQGQVQELQYQAENSQCRCTWRSAVPIPKDENWFETGWRDFRHGKQK</sequence>
<accession>A0A926DTT3</accession>
<dbReference type="GO" id="GO:0009061">
    <property type="term" value="P:anaerobic respiration"/>
    <property type="evidence" value="ECO:0007669"/>
    <property type="project" value="TreeGrafter"/>
</dbReference>
<keyword evidence="2" id="KW-0560">Oxidoreductase</keyword>
<dbReference type="GO" id="GO:0000104">
    <property type="term" value="F:succinate dehydrogenase activity"/>
    <property type="evidence" value="ECO:0007669"/>
    <property type="project" value="TreeGrafter"/>
</dbReference>
<dbReference type="PANTHER" id="PTHR11632:SF51">
    <property type="entry name" value="SUCCINATE DEHYDROGENASE [UBIQUINONE] FLAVOPROTEIN SUBUNIT, MITOCHONDRIAL"/>
    <property type="match status" value="1"/>
</dbReference>
<evidence type="ECO:0000313" key="4">
    <source>
        <dbReference type="EMBL" id="MBC8543165.1"/>
    </source>
</evidence>
<evidence type="ECO:0000256" key="2">
    <source>
        <dbReference type="ARBA" id="ARBA00023002"/>
    </source>
</evidence>
<dbReference type="InterPro" id="IPR003953">
    <property type="entry name" value="FAD-dep_OxRdtase_2_FAD-bd"/>
</dbReference>
<dbReference type="GO" id="GO:0050660">
    <property type="term" value="F:flavin adenine dinucleotide binding"/>
    <property type="evidence" value="ECO:0007669"/>
    <property type="project" value="TreeGrafter"/>
</dbReference>
<dbReference type="GO" id="GO:0009055">
    <property type="term" value="F:electron transfer activity"/>
    <property type="evidence" value="ECO:0007669"/>
    <property type="project" value="TreeGrafter"/>
</dbReference>
<evidence type="ECO:0000256" key="1">
    <source>
        <dbReference type="ARBA" id="ARBA00022630"/>
    </source>
</evidence>
<dbReference type="AlphaFoldDB" id="A0A926DTT3"/>
<evidence type="ECO:0000259" key="3">
    <source>
        <dbReference type="Pfam" id="PF00890"/>
    </source>
</evidence>
<dbReference type="InterPro" id="IPR030664">
    <property type="entry name" value="SdhA/FrdA/AprA"/>
</dbReference>
<keyword evidence="1" id="KW-0285">Flavoprotein</keyword>
<dbReference type="SUPFAM" id="SSF51905">
    <property type="entry name" value="FAD/NAD(P)-binding domain"/>
    <property type="match status" value="1"/>
</dbReference>
<dbReference type="InterPro" id="IPR027477">
    <property type="entry name" value="Succ_DH/fumarate_Rdtase_cat_sf"/>
</dbReference>
<feature type="domain" description="FAD-dependent oxidoreductase 2 FAD-binding" evidence="3">
    <location>
        <begin position="20"/>
        <end position="232"/>
    </location>
</feature>
<dbReference type="RefSeq" id="WP_177718875.1">
    <property type="nucleotide sequence ID" value="NZ_JACRSQ010000007.1"/>
</dbReference>
<organism evidence="4 5">
    <name type="scientific">Bianquea renquensis</name>
    <dbReference type="NCBI Taxonomy" id="2763661"/>
    <lineage>
        <taxon>Bacteria</taxon>
        <taxon>Bacillati</taxon>
        <taxon>Bacillota</taxon>
        <taxon>Clostridia</taxon>
        <taxon>Eubacteriales</taxon>
        <taxon>Bianqueaceae</taxon>
        <taxon>Bianquea</taxon>
    </lineage>
</organism>
<dbReference type="GO" id="GO:0033765">
    <property type="term" value="F:steroid dehydrogenase activity, acting on the CH-CH group of donors"/>
    <property type="evidence" value="ECO:0007669"/>
    <property type="project" value="UniProtKB-ARBA"/>
</dbReference>
<protein>
    <submittedName>
        <fullName evidence="4">FAD-binding protein</fullName>
    </submittedName>
</protein>